<name>A0A2G5BJ19_COERN</name>
<evidence type="ECO:0000313" key="3">
    <source>
        <dbReference type="Proteomes" id="UP000242474"/>
    </source>
</evidence>
<accession>A0A2G5BJ19</accession>
<reference evidence="2 3" key="1">
    <citation type="journal article" date="2015" name="Genome Biol. Evol.">
        <title>Phylogenomic analyses indicate that early fungi evolved digesting cell walls of algal ancestors of land plants.</title>
        <authorList>
            <person name="Chang Y."/>
            <person name="Wang S."/>
            <person name="Sekimoto S."/>
            <person name="Aerts A.L."/>
            <person name="Choi C."/>
            <person name="Clum A."/>
            <person name="LaButti K.M."/>
            <person name="Lindquist E.A."/>
            <person name="Yee Ngan C."/>
            <person name="Ohm R.A."/>
            <person name="Salamov A.A."/>
            <person name="Grigoriev I.V."/>
            <person name="Spatafora J.W."/>
            <person name="Berbee M.L."/>
        </authorList>
    </citation>
    <scope>NUCLEOTIDE SEQUENCE [LARGE SCALE GENOMIC DNA]</scope>
    <source>
        <strain evidence="2 3">NRRL 1564</strain>
    </source>
</reference>
<feature type="compositionally biased region" description="Polar residues" evidence="1">
    <location>
        <begin position="1"/>
        <end position="10"/>
    </location>
</feature>
<dbReference type="OrthoDB" id="10445380at2759"/>
<proteinExistence type="predicted"/>
<dbReference type="AlphaFoldDB" id="A0A2G5BJ19"/>
<feature type="non-terminal residue" evidence="2">
    <location>
        <position position="376"/>
    </location>
</feature>
<gene>
    <name evidence="2" type="ORF">COEREDRAFT_79521</name>
</gene>
<feature type="region of interest" description="Disordered" evidence="1">
    <location>
        <begin position="1"/>
        <end position="22"/>
    </location>
</feature>
<feature type="compositionally biased region" description="Polar residues" evidence="1">
    <location>
        <begin position="365"/>
        <end position="376"/>
    </location>
</feature>
<keyword evidence="3" id="KW-1185">Reference proteome</keyword>
<organism evidence="2 3">
    <name type="scientific">Coemansia reversa (strain ATCC 12441 / NRRL 1564)</name>
    <dbReference type="NCBI Taxonomy" id="763665"/>
    <lineage>
        <taxon>Eukaryota</taxon>
        <taxon>Fungi</taxon>
        <taxon>Fungi incertae sedis</taxon>
        <taxon>Zoopagomycota</taxon>
        <taxon>Kickxellomycotina</taxon>
        <taxon>Kickxellomycetes</taxon>
        <taxon>Kickxellales</taxon>
        <taxon>Kickxellaceae</taxon>
        <taxon>Coemansia</taxon>
    </lineage>
</organism>
<sequence>MVQAAQQGQALKSELTDARNAAAEQKQKYEALEIKLAGTIETATEEKQKREKLEVKLADAVEIAFQMGQHYEELEAKLTQTLESATEEKQKREALDVELANVRGAVGELKQERGALKKAREDAEFAAVISTMRCERLEFELEDEQDKVEDLTRELNTLDNAVERVQSANAELIDNMKHEWHEELQQSDQRCQALRDALKKAREEVEYVADLPKLRCDRLEFELEDAQDKVEELTQQCNSLEKTIEKERLTNAESIDNIKGKWYEELHQSDQQCLALRNALEKVHEAAKEENFERKIMEHLLADAREAVVKQNQQSEDRCEAMQRKHLAEIERLHADTQLKPAEIAQSISPPSTPRDINGDEFTTEHCSNSATAESM</sequence>
<feature type="region of interest" description="Disordered" evidence="1">
    <location>
        <begin position="341"/>
        <end position="376"/>
    </location>
</feature>
<protein>
    <submittedName>
        <fullName evidence="2">Uncharacterized protein</fullName>
    </submittedName>
</protein>
<evidence type="ECO:0000256" key="1">
    <source>
        <dbReference type="SAM" id="MobiDB-lite"/>
    </source>
</evidence>
<dbReference type="EMBL" id="KZ303488">
    <property type="protein sequence ID" value="PIA19005.1"/>
    <property type="molecule type" value="Genomic_DNA"/>
</dbReference>
<dbReference type="Proteomes" id="UP000242474">
    <property type="component" value="Unassembled WGS sequence"/>
</dbReference>
<evidence type="ECO:0000313" key="2">
    <source>
        <dbReference type="EMBL" id="PIA19005.1"/>
    </source>
</evidence>